<dbReference type="Pfam" id="PF07992">
    <property type="entry name" value="Pyr_redox_2"/>
    <property type="match status" value="1"/>
</dbReference>
<dbReference type="SMART" id="SM00320">
    <property type="entry name" value="WD40"/>
    <property type="match status" value="6"/>
</dbReference>
<evidence type="ECO:0000259" key="12">
    <source>
        <dbReference type="Pfam" id="PF23769"/>
    </source>
</evidence>
<name>A0A8H5AW43_9AGAR</name>
<feature type="region of interest" description="Disordered" evidence="9">
    <location>
        <begin position="1825"/>
        <end position="1874"/>
    </location>
</feature>
<keyword evidence="3" id="KW-0698">rRNA processing</keyword>
<evidence type="ECO:0000256" key="5">
    <source>
        <dbReference type="ARBA" id="ARBA00022737"/>
    </source>
</evidence>
<feature type="repeat" description="WD" evidence="8">
    <location>
        <begin position="1239"/>
        <end position="1280"/>
    </location>
</feature>
<comment type="subcellular location">
    <subcellularLocation>
        <location evidence="1">Nucleus</location>
        <location evidence="1">Nucleolus</location>
    </subcellularLocation>
</comment>
<dbReference type="PROSITE" id="PS50082">
    <property type="entry name" value="WD_REPEATS_2"/>
    <property type="match status" value="2"/>
</dbReference>
<dbReference type="InterPro" id="IPR023753">
    <property type="entry name" value="FAD/NAD-binding_dom"/>
</dbReference>
<dbReference type="GO" id="GO:0003723">
    <property type="term" value="F:RNA binding"/>
    <property type="evidence" value="ECO:0007669"/>
    <property type="project" value="InterPro"/>
</dbReference>
<evidence type="ECO:0000256" key="1">
    <source>
        <dbReference type="ARBA" id="ARBA00004604"/>
    </source>
</evidence>
<dbReference type="Pfam" id="PF23869">
    <property type="entry name" value="Beta-prop_WDR75_1st"/>
    <property type="match status" value="1"/>
</dbReference>
<keyword evidence="6" id="KW-0804">Transcription</keyword>
<dbReference type="CDD" id="cd02440">
    <property type="entry name" value="AdoMet_MTases"/>
    <property type="match status" value="1"/>
</dbReference>
<evidence type="ECO:0000256" key="9">
    <source>
        <dbReference type="SAM" id="MobiDB-lite"/>
    </source>
</evidence>
<dbReference type="InterPro" id="IPR036188">
    <property type="entry name" value="FAD/NAD-bd_sf"/>
</dbReference>
<dbReference type="Gene3D" id="2.130.10.10">
    <property type="entry name" value="YVTN repeat-like/Quinoprotein amine dehydrogenase"/>
    <property type="match status" value="3"/>
</dbReference>
<dbReference type="Pfam" id="PF13649">
    <property type="entry name" value="Methyltransf_25"/>
    <property type="match status" value="1"/>
</dbReference>
<dbReference type="GO" id="GO:0016491">
    <property type="term" value="F:oxidoreductase activity"/>
    <property type="evidence" value="ECO:0007669"/>
    <property type="project" value="InterPro"/>
</dbReference>
<evidence type="ECO:0000256" key="3">
    <source>
        <dbReference type="ARBA" id="ARBA00022552"/>
    </source>
</evidence>
<feature type="repeat" description="WD" evidence="8">
    <location>
        <begin position="1065"/>
        <end position="1087"/>
    </location>
</feature>
<reference evidence="13 14" key="1">
    <citation type="journal article" date="2020" name="ISME J.">
        <title>Uncovering the hidden diversity of litter-decomposition mechanisms in mushroom-forming fungi.</title>
        <authorList>
            <person name="Floudas D."/>
            <person name="Bentzer J."/>
            <person name="Ahren D."/>
            <person name="Johansson T."/>
            <person name="Persson P."/>
            <person name="Tunlid A."/>
        </authorList>
    </citation>
    <scope>NUCLEOTIDE SEQUENCE [LARGE SCALE GENOMIC DNA]</scope>
    <source>
        <strain evidence="13 14">CBS 101986</strain>
    </source>
</reference>
<dbReference type="InterPro" id="IPR001680">
    <property type="entry name" value="WD40_rpt"/>
</dbReference>
<evidence type="ECO:0000313" key="14">
    <source>
        <dbReference type="Proteomes" id="UP000567179"/>
    </source>
</evidence>
<feature type="region of interest" description="Disordered" evidence="9">
    <location>
        <begin position="422"/>
        <end position="441"/>
    </location>
</feature>
<evidence type="ECO:0000259" key="11">
    <source>
        <dbReference type="Pfam" id="PF13649"/>
    </source>
</evidence>
<evidence type="ECO:0000256" key="4">
    <source>
        <dbReference type="ARBA" id="ARBA00022574"/>
    </source>
</evidence>
<gene>
    <name evidence="13" type="ORF">D9619_002831</name>
</gene>
<evidence type="ECO:0000256" key="6">
    <source>
        <dbReference type="ARBA" id="ARBA00023163"/>
    </source>
</evidence>
<dbReference type="GO" id="GO:0032040">
    <property type="term" value="C:small-subunit processome"/>
    <property type="evidence" value="ECO:0007669"/>
    <property type="project" value="InterPro"/>
</dbReference>
<evidence type="ECO:0000256" key="8">
    <source>
        <dbReference type="PROSITE-ProRule" id="PRU00221"/>
    </source>
</evidence>
<dbReference type="Pfam" id="PF23769">
    <property type="entry name" value="Beta-prop_WDR75_2nd"/>
    <property type="match status" value="1"/>
</dbReference>
<proteinExistence type="predicted"/>
<dbReference type="OrthoDB" id="4096at2759"/>
<dbReference type="PROSITE" id="PS50294">
    <property type="entry name" value="WD_REPEATS_REGION"/>
    <property type="match status" value="1"/>
</dbReference>
<dbReference type="GO" id="GO:0045943">
    <property type="term" value="P:positive regulation of transcription by RNA polymerase I"/>
    <property type="evidence" value="ECO:0007669"/>
    <property type="project" value="InterPro"/>
</dbReference>
<dbReference type="InterPro" id="IPR015943">
    <property type="entry name" value="WD40/YVTN_repeat-like_dom_sf"/>
</dbReference>
<evidence type="ECO:0000256" key="2">
    <source>
        <dbReference type="ARBA" id="ARBA00022517"/>
    </source>
</evidence>
<dbReference type="PANTHER" id="PTHR44215">
    <property type="entry name" value="WD REPEAT-CONTAINING PROTEIN 75"/>
    <property type="match status" value="1"/>
</dbReference>
<dbReference type="Gene3D" id="3.40.50.150">
    <property type="entry name" value="Vaccinia Virus protein VP39"/>
    <property type="match status" value="1"/>
</dbReference>
<dbReference type="InterPro" id="IPR057644">
    <property type="entry name" value="Beta-prop_WDR75_2nd"/>
</dbReference>
<feature type="region of interest" description="Disordered" evidence="9">
    <location>
        <begin position="932"/>
        <end position="971"/>
    </location>
</feature>
<evidence type="ECO:0000259" key="10">
    <source>
        <dbReference type="Pfam" id="PF07992"/>
    </source>
</evidence>
<feature type="compositionally biased region" description="Polar residues" evidence="9">
    <location>
        <begin position="423"/>
        <end position="432"/>
    </location>
</feature>
<feature type="domain" description="FAD/NAD(P)-binding" evidence="10">
    <location>
        <begin position="12"/>
        <end position="315"/>
    </location>
</feature>
<feature type="domain" description="Methyltransferase" evidence="11">
    <location>
        <begin position="503"/>
        <end position="572"/>
    </location>
</feature>
<evidence type="ECO:0000256" key="7">
    <source>
        <dbReference type="ARBA" id="ARBA00023242"/>
    </source>
</evidence>
<dbReference type="GO" id="GO:0006364">
    <property type="term" value="P:rRNA processing"/>
    <property type="evidence" value="ECO:0007669"/>
    <property type="project" value="UniProtKB-KW"/>
</dbReference>
<dbReference type="SUPFAM" id="SSF50978">
    <property type="entry name" value="WD40 repeat-like"/>
    <property type="match status" value="2"/>
</dbReference>
<keyword evidence="7" id="KW-0539">Nucleus</keyword>
<dbReference type="Gene3D" id="3.50.50.100">
    <property type="match status" value="1"/>
</dbReference>
<dbReference type="PRINTS" id="PR00411">
    <property type="entry name" value="PNDRDTASEI"/>
</dbReference>
<dbReference type="InterPro" id="IPR029063">
    <property type="entry name" value="SAM-dependent_MTases_sf"/>
</dbReference>
<dbReference type="Proteomes" id="UP000567179">
    <property type="component" value="Unassembled WGS sequence"/>
</dbReference>
<keyword evidence="5" id="KW-0677">Repeat</keyword>
<dbReference type="SUPFAM" id="SSF53335">
    <property type="entry name" value="S-adenosyl-L-methionine-dependent methyltransferases"/>
    <property type="match status" value="1"/>
</dbReference>
<dbReference type="InterPro" id="IPR036322">
    <property type="entry name" value="WD40_repeat_dom_sf"/>
</dbReference>
<feature type="compositionally biased region" description="Polar residues" evidence="9">
    <location>
        <begin position="1775"/>
        <end position="1785"/>
    </location>
</feature>
<feature type="compositionally biased region" description="Acidic residues" evidence="9">
    <location>
        <begin position="1758"/>
        <end position="1771"/>
    </location>
</feature>
<dbReference type="SUPFAM" id="SSF51905">
    <property type="entry name" value="FAD/NAD(P)-binding domain"/>
    <property type="match status" value="2"/>
</dbReference>
<dbReference type="PRINTS" id="PR00368">
    <property type="entry name" value="FADPNR"/>
</dbReference>
<dbReference type="PANTHER" id="PTHR44215:SF1">
    <property type="entry name" value="WD REPEAT-CONTAINING PROTEIN 75"/>
    <property type="match status" value="1"/>
</dbReference>
<comment type="caution">
    <text evidence="13">The sequence shown here is derived from an EMBL/GenBank/DDBJ whole genome shotgun (WGS) entry which is preliminary data.</text>
</comment>
<keyword evidence="2" id="KW-0690">Ribosome biogenesis</keyword>
<feature type="region of interest" description="Disordered" evidence="9">
    <location>
        <begin position="1756"/>
        <end position="1785"/>
    </location>
</feature>
<dbReference type="EMBL" id="JAACJJ010000056">
    <property type="protein sequence ID" value="KAF5311791.1"/>
    <property type="molecule type" value="Genomic_DNA"/>
</dbReference>
<dbReference type="InterPro" id="IPR053826">
    <property type="entry name" value="WDR75"/>
</dbReference>
<organism evidence="13 14">
    <name type="scientific">Psilocybe cf. subviscida</name>
    <dbReference type="NCBI Taxonomy" id="2480587"/>
    <lineage>
        <taxon>Eukaryota</taxon>
        <taxon>Fungi</taxon>
        <taxon>Dikarya</taxon>
        <taxon>Basidiomycota</taxon>
        <taxon>Agaricomycotina</taxon>
        <taxon>Agaricomycetes</taxon>
        <taxon>Agaricomycetidae</taxon>
        <taxon>Agaricales</taxon>
        <taxon>Agaricineae</taxon>
        <taxon>Strophariaceae</taxon>
        <taxon>Psilocybe</taxon>
    </lineage>
</organism>
<keyword evidence="14" id="KW-1185">Reference proteome</keyword>
<evidence type="ECO:0000313" key="13">
    <source>
        <dbReference type="EMBL" id="KAF5311791.1"/>
    </source>
</evidence>
<sequence>MRMSKKNDNRKNIVIVGGGAGGSTLARSLSKTLDTSKYNLVVIDPRASLILSPSTIRLPVANPDGLEDKVFVPLKDIFINNNGNFHQGKVVSIVTGDKGGEVVLENGDRLPYDTLVLSPGSVWYGSFAGGNDPSQVRAGWAADRERVKAAQHVVLVGAGAVGLVLLRNLKCTWSSELAGEIKSEYPHKSVTVVQATSSVLNDGYPAKYRRAVEAALAAKNISFVPQEYIDDLQITDGQVKTRSGKSIKADLVLPAYGPKPNTEFIAKSLGAEVLSSNGYLKVRATLQLLNHPEIFVVGDVVDNTEQKQSIKAAAHAGVVAGNVVAYLEGKTLKPYKGSTEMIVLTLGKEGGVAYLGLLWGIVLGDWFVRWVKSRTLLIPTLRGAYEIDLTIDISSSHVCCASMLIPADLSTSAIALPAAKPSQEASLGSPPSSAFGDGKRSMRRKDFQYKYGQKHHSYDKEKAPYPLSYDRHVLELEPLDNRLTQYLRGSISFVNFDEPPTRVLDLGCGTGTWSIDAAKSWPNCEVVGFDLVDVQIPLRFLDSPLADRVEWKHGNFLTTKLPFEDDEFDHVYRKVRVLGPGGSIEVIEDDVIFPVLPRWFTNALRSRPLRANSISYPEGSTLHRPSTSSSSNGFVAPPVPPSHDHALLDSLFKSVFENRFINMTPSCPILRFPMPRLPPIQDLPPQIQTSFMLPEQLLNSDPTNGGSTHPNGVVNRPPSLSFSASISTSASFSTFTNPLRARTTSAPLFYSGESSTSSVELTSRDQTIVEEPPRQVLDIENMLLKRYVLDSTLIASEKDSTPPGFLVPMDRLESLSERSLAMHLHRSFQIVMASQEAMWEELKDRIRNRKDELLPFGWDDDEELEELQSRKKFEKLVERYQSDMHTRVSLWCSLNDIGWPLPPREPLSKAELIEEERLRESMIEARKQATLEEMETPSRAVRHTKPDEISNDAQKTPSSKRKGKENISKVKQAPVQLEQSPAPIDDNDTVWNWASLTDPSSSRIPPVFSKDGSYFFSLVGSSVKIYSTASGQVISTLTAPSSDEGNTQSDVLTASVLNPHNSFQLITASLDGRIMIWDYVNATLLQMIKTGQPIHYMCMHEKFKGKVFVAAAKTKKKASDTGSTILQLSLKTDEDTGKPSEIVPVGKTRCPTGLAVSPNGEWLVATAGHKAYVAKTASLHDGFTKYVSPERLRCLAFHPTEEYFATGDDKGVVRLWYCLNNDLAVNVRGVEKRTQTRALHWHAHSVSSLSFTPNGAYLLTGGEESVLVIWQLATGKKEFIPRLGSPISTVSIVPLREVREEYLIGLSDATYSFISSASLKVTRSYSRIKIGIPIHLKIDQHSPRNPTSDLDTHAAFVASLIIAELEVSPSNRVSRRDDKPLTPAVVETAVVSASGLWMATIDCREGDVGFRSEAYLKIWSWNRKYNNWNLNTRIDRPHGSDKVTDISFSPTTDDTKPLFLVTTGNDGLVKVWKLWKGKKSPNNNGVDTWASYSTLTYRSEFPTSISWSPDSSLFAVAMGAYVVVFDAVSASVRQSLTSPSCSKVHSVRFIGANGCYLLAAGENMLVLWDLINMEVSWEHKTQDSIYKVVAHPKESSFVAFQVPNVVDEEYNTKVAIFDITSNIPKSNRSVPFGLRNVIWDATSKRAGYNLVGVTHSWRVVSIGDSIQTLNDEGLAAKGLSADQQPQRRTLFQDIFGASAFAATATEVTPAPSLLRNDSKLPDIFNTPAYLAPSLEFLFDPLVKSMLVARPAEVGPSVEEVEEDQDVAMEDEPSVRASTSAVQSSRMPVPGEMDAFVKLFKHCCMTETPAVPKPSNKLNGVARLKEANGSHRPVETPLARVARRTSNQSDVGPLPVLHPSPSPLVNGKKRKKASS</sequence>
<dbReference type="GO" id="GO:2000234">
    <property type="term" value="P:positive regulation of rRNA processing"/>
    <property type="evidence" value="ECO:0007669"/>
    <property type="project" value="TreeGrafter"/>
</dbReference>
<protein>
    <submittedName>
        <fullName evidence="13">Uncharacterized protein</fullName>
    </submittedName>
</protein>
<feature type="domain" description="WD repeat-containing protein 75 second beta-propeller" evidence="12">
    <location>
        <begin position="1386"/>
        <end position="1587"/>
    </location>
</feature>
<dbReference type="InterPro" id="IPR041698">
    <property type="entry name" value="Methyltransf_25"/>
</dbReference>
<accession>A0A8H5AW43</accession>
<keyword evidence="4 8" id="KW-0853">WD repeat</keyword>